<dbReference type="GO" id="GO:0050518">
    <property type="term" value="F:2-C-methyl-D-erythritol 4-phosphate cytidylyltransferase activity"/>
    <property type="evidence" value="ECO:0007669"/>
    <property type="project" value="UniProtKB-UniRule"/>
</dbReference>
<dbReference type="Pfam" id="PF01128">
    <property type="entry name" value="IspD"/>
    <property type="match status" value="1"/>
</dbReference>
<feature type="site" description="Transition state stabilizer" evidence="7">
    <location>
        <position position="22"/>
    </location>
</feature>
<keyword evidence="9" id="KW-1185">Reference proteome</keyword>
<dbReference type="GO" id="GO:0019288">
    <property type="term" value="P:isopentenyl diphosphate biosynthetic process, methylerythritol 4-phosphate pathway"/>
    <property type="evidence" value="ECO:0007669"/>
    <property type="project" value="UniProtKB-UniRule"/>
</dbReference>
<organism evidence="8 9">
    <name type="scientific">Kandleria vitulina DSM 20405</name>
    <dbReference type="NCBI Taxonomy" id="1410657"/>
    <lineage>
        <taxon>Bacteria</taxon>
        <taxon>Bacillati</taxon>
        <taxon>Bacillota</taxon>
        <taxon>Erysipelotrichia</taxon>
        <taxon>Erysipelotrichales</taxon>
        <taxon>Coprobacillaceae</taxon>
        <taxon>Kandleria</taxon>
    </lineage>
</organism>
<keyword evidence="4 7" id="KW-0808">Transferase</keyword>
<dbReference type="CDD" id="cd02516">
    <property type="entry name" value="CDP-ME_synthetase"/>
    <property type="match status" value="1"/>
</dbReference>
<proteinExistence type="inferred from homology"/>
<evidence type="ECO:0000256" key="4">
    <source>
        <dbReference type="ARBA" id="ARBA00022679"/>
    </source>
</evidence>
<name>A0A0R2HBV8_9FIRM</name>
<keyword evidence="6 7" id="KW-0414">Isoprene biosynthesis</keyword>
<dbReference type="Gene3D" id="3.90.550.10">
    <property type="entry name" value="Spore Coat Polysaccharide Biosynthesis Protein SpsA, Chain A"/>
    <property type="match status" value="1"/>
</dbReference>
<evidence type="ECO:0000256" key="2">
    <source>
        <dbReference type="ARBA" id="ARBA00004787"/>
    </source>
</evidence>
<dbReference type="SUPFAM" id="SSF53448">
    <property type="entry name" value="Nucleotide-diphospho-sugar transferases"/>
    <property type="match status" value="1"/>
</dbReference>
<dbReference type="Proteomes" id="UP000051841">
    <property type="component" value="Unassembled WGS sequence"/>
</dbReference>
<comment type="catalytic activity">
    <reaction evidence="1 7">
        <text>2-C-methyl-D-erythritol 4-phosphate + CTP + H(+) = 4-CDP-2-C-methyl-D-erythritol + diphosphate</text>
        <dbReference type="Rhea" id="RHEA:13429"/>
        <dbReference type="ChEBI" id="CHEBI:15378"/>
        <dbReference type="ChEBI" id="CHEBI:33019"/>
        <dbReference type="ChEBI" id="CHEBI:37563"/>
        <dbReference type="ChEBI" id="CHEBI:57823"/>
        <dbReference type="ChEBI" id="CHEBI:58262"/>
        <dbReference type="EC" id="2.7.7.60"/>
    </reaction>
</comment>
<dbReference type="HAMAP" id="MF_00108">
    <property type="entry name" value="IspD"/>
    <property type="match status" value="1"/>
</dbReference>
<evidence type="ECO:0000313" key="8">
    <source>
        <dbReference type="EMBL" id="KRN49774.1"/>
    </source>
</evidence>
<reference evidence="8 9" key="1">
    <citation type="journal article" date="2015" name="Genome Announc.">
        <title>Expanding the biotechnology potential of lactobacilli through comparative genomics of 213 strains and associated genera.</title>
        <authorList>
            <person name="Sun Z."/>
            <person name="Harris H.M."/>
            <person name="McCann A."/>
            <person name="Guo C."/>
            <person name="Argimon S."/>
            <person name="Zhang W."/>
            <person name="Yang X."/>
            <person name="Jeffery I.B."/>
            <person name="Cooney J.C."/>
            <person name="Kagawa T.F."/>
            <person name="Liu W."/>
            <person name="Song Y."/>
            <person name="Salvetti E."/>
            <person name="Wrobel A."/>
            <person name="Rasinkangas P."/>
            <person name="Parkhill J."/>
            <person name="Rea M.C."/>
            <person name="O'Sullivan O."/>
            <person name="Ritari J."/>
            <person name="Douillard F.P."/>
            <person name="Paul Ross R."/>
            <person name="Yang R."/>
            <person name="Briner A.E."/>
            <person name="Felis G.E."/>
            <person name="de Vos W.M."/>
            <person name="Barrangou R."/>
            <person name="Klaenhammer T.R."/>
            <person name="Caufield P.W."/>
            <person name="Cui Y."/>
            <person name="Zhang H."/>
            <person name="O'Toole P.W."/>
        </authorList>
    </citation>
    <scope>NUCLEOTIDE SEQUENCE [LARGE SCALE GENOMIC DNA]</scope>
    <source>
        <strain evidence="8 9">DSM 20405</strain>
    </source>
</reference>
<dbReference type="PANTHER" id="PTHR32125:SF4">
    <property type="entry name" value="2-C-METHYL-D-ERYTHRITOL 4-PHOSPHATE CYTIDYLYLTRANSFERASE, CHLOROPLASTIC"/>
    <property type="match status" value="1"/>
</dbReference>
<comment type="caution">
    <text evidence="8">The sequence shown here is derived from an EMBL/GenBank/DDBJ whole genome shotgun (WGS) entry which is preliminary data.</text>
</comment>
<feature type="site" description="Transition state stabilizer" evidence="7">
    <location>
        <position position="15"/>
    </location>
</feature>
<feature type="site" description="Positions MEP for the nucleophilic attack" evidence="7">
    <location>
        <position position="147"/>
    </location>
</feature>
<evidence type="ECO:0000256" key="6">
    <source>
        <dbReference type="ARBA" id="ARBA00023229"/>
    </source>
</evidence>
<dbReference type="InterPro" id="IPR018294">
    <property type="entry name" value="ISPD_synthase_CS"/>
</dbReference>
<evidence type="ECO:0000256" key="5">
    <source>
        <dbReference type="ARBA" id="ARBA00022695"/>
    </source>
</evidence>
<evidence type="ECO:0000256" key="1">
    <source>
        <dbReference type="ARBA" id="ARBA00001282"/>
    </source>
</evidence>
<dbReference type="InterPro" id="IPR034683">
    <property type="entry name" value="IspD/TarI"/>
</dbReference>
<dbReference type="InterPro" id="IPR001228">
    <property type="entry name" value="IspD"/>
</dbReference>
<gene>
    <name evidence="7" type="primary">ispD</name>
    <name evidence="8" type="ORF">IV49_GL000819</name>
</gene>
<dbReference type="PANTHER" id="PTHR32125">
    <property type="entry name" value="2-C-METHYL-D-ERYTHRITOL 4-PHOSPHATE CYTIDYLYLTRANSFERASE, CHLOROPLASTIC"/>
    <property type="match status" value="1"/>
</dbReference>
<dbReference type="PATRIC" id="fig|1410657.5.peg.853"/>
<dbReference type="InterPro" id="IPR050088">
    <property type="entry name" value="IspD/TarI_cytidylyltransf_bact"/>
</dbReference>
<keyword evidence="5 7" id="KW-0548">Nucleotidyltransferase</keyword>
<dbReference type="NCBIfam" id="TIGR00453">
    <property type="entry name" value="ispD"/>
    <property type="match status" value="1"/>
</dbReference>
<dbReference type="EMBL" id="JQBL01000020">
    <property type="protein sequence ID" value="KRN49774.1"/>
    <property type="molecule type" value="Genomic_DNA"/>
</dbReference>
<sequence>MNYSAIILCAGSGKRTGLGYNKMFFKLNGETVYEKSVKAFLNDERCKQIIIVSKMEEREDFKNLLNEERMVFVNGGKERQDSVFEGLKAVNQDYVMIHDGARPYVSQELLDRIVDTLSSCDACLPMVRCKDTIKRVVDGKVVNTLKREELYQAQTPQSFKTALIIKAHDYAKVHQVSVTDDASMVEIMGENVYVVEGDYDNIKITTKEDLR</sequence>
<dbReference type="AlphaFoldDB" id="A0A0R2HBV8"/>
<comment type="function">
    <text evidence="7">Catalyzes the formation of 4-diphosphocytidyl-2-C-methyl-D-erythritol from CTP and 2-C-methyl-D-erythritol 4-phosphate (MEP).</text>
</comment>
<comment type="pathway">
    <text evidence="2 7">Isoprenoid biosynthesis; isopentenyl diphosphate biosynthesis via DXP pathway; isopentenyl diphosphate from 1-deoxy-D-xylulose 5-phosphate: step 2/6.</text>
</comment>
<dbReference type="PROSITE" id="PS01295">
    <property type="entry name" value="ISPD"/>
    <property type="match status" value="1"/>
</dbReference>
<evidence type="ECO:0000256" key="7">
    <source>
        <dbReference type="HAMAP-Rule" id="MF_00108"/>
    </source>
</evidence>
<feature type="site" description="Positions MEP for the nucleophilic attack" evidence="7">
    <location>
        <position position="203"/>
    </location>
</feature>
<dbReference type="FunFam" id="3.90.550.10:FF:000003">
    <property type="entry name" value="2-C-methyl-D-erythritol 4-phosphate cytidylyltransferase"/>
    <property type="match status" value="1"/>
</dbReference>
<dbReference type="EC" id="2.7.7.60" evidence="7"/>
<dbReference type="UniPathway" id="UPA00056">
    <property type="reaction ID" value="UER00093"/>
</dbReference>
<protein>
    <recommendedName>
        <fullName evidence="7">2-C-methyl-D-erythritol 4-phosphate cytidylyltransferase</fullName>
        <ecNumber evidence="7">2.7.7.60</ecNumber>
    </recommendedName>
    <alternativeName>
        <fullName evidence="7">4-diphosphocytidyl-2C-methyl-D-erythritol synthase</fullName>
    </alternativeName>
    <alternativeName>
        <fullName evidence="7">MEP cytidylyltransferase</fullName>
        <shortName evidence="7">MCT</shortName>
    </alternativeName>
</protein>
<evidence type="ECO:0000256" key="3">
    <source>
        <dbReference type="ARBA" id="ARBA00009789"/>
    </source>
</evidence>
<accession>A0A0R2HBV8</accession>
<dbReference type="RefSeq" id="WP_029073287.1">
    <property type="nucleotide sequence ID" value="NZ_JNKN01000024.1"/>
</dbReference>
<dbReference type="InterPro" id="IPR029044">
    <property type="entry name" value="Nucleotide-diphossugar_trans"/>
</dbReference>
<comment type="similarity">
    <text evidence="3 7">Belongs to the IspD/TarI cytidylyltransferase family. IspD subfamily.</text>
</comment>
<evidence type="ECO:0000313" key="9">
    <source>
        <dbReference type="Proteomes" id="UP000051841"/>
    </source>
</evidence>